<dbReference type="OrthoDB" id="9804819at2"/>
<evidence type="ECO:0000256" key="4">
    <source>
        <dbReference type="ARBA" id="ARBA00022840"/>
    </source>
</evidence>
<comment type="caution">
    <text evidence="6">The sequence shown here is derived from an EMBL/GenBank/DDBJ whole genome shotgun (WGS) entry which is preliminary data.</text>
</comment>
<dbReference type="SMART" id="SM00382">
    <property type="entry name" value="AAA"/>
    <property type="match status" value="1"/>
</dbReference>
<dbReference type="PROSITE" id="PS00211">
    <property type="entry name" value="ABC_TRANSPORTER_1"/>
    <property type="match status" value="1"/>
</dbReference>
<dbReference type="InterPro" id="IPR027417">
    <property type="entry name" value="P-loop_NTPase"/>
</dbReference>
<comment type="similarity">
    <text evidence="1">Belongs to the ABC transporter superfamily.</text>
</comment>
<dbReference type="Gene3D" id="3.40.50.300">
    <property type="entry name" value="P-loop containing nucleotide triphosphate hydrolases"/>
    <property type="match status" value="1"/>
</dbReference>
<dbReference type="SUPFAM" id="SSF52540">
    <property type="entry name" value="P-loop containing nucleoside triphosphate hydrolases"/>
    <property type="match status" value="1"/>
</dbReference>
<accession>A0A4Y7RS19</accession>
<proteinExistence type="inferred from homology"/>
<keyword evidence="4 6" id="KW-0067">ATP-binding</keyword>
<dbReference type="CDD" id="cd03230">
    <property type="entry name" value="ABC_DR_subfamily_A"/>
    <property type="match status" value="1"/>
</dbReference>
<organism evidence="6 7">
    <name type="scientific">Pelotomaculum propionicicum</name>
    <dbReference type="NCBI Taxonomy" id="258475"/>
    <lineage>
        <taxon>Bacteria</taxon>
        <taxon>Bacillati</taxon>
        <taxon>Bacillota</taxon>
        <taxon>Clostridia</taxon>
        <taxon>Eubacteriales</taxon>
        <taxon>Desulfotomaculaceae</taxon>
        <taxon>Pelotomaculum</taxon>
    </lineage>
</organism>
<keyword evidence="6" id="KW-0378">Hydrolase</keyword>
<dbReference type="InterPro" id="IPR003439">
    <property type="entry name" value="ABC_transporter-like_ATP-bd"/>
</dbReference>
<protein>
    <submittedName>
        <fullName evidence="6">Putative ABC transporter ATP-binding protein YxlF</fullName>
        <ecNumber evidence="6">3.6.3.-</ecNumber>
    </submittedName>
</protein>
<reference evidence="6 7" key="1">
    <citation type="journal article" date="2018" name="Environ. Microbiol.">
        <title>Novel energy conservation strategies and behaviour of Pelotomaculum schinkii driving syntrophic propionate catabolism.</title>
        <authorList>
            <person name="Hidalgo-Ahumada C.A.P."/>
            <person name="Nobu M.K."/>
            <person name="Narihiro T."/>
            <person name="Tamaki H."/>
            <person name="Liu W.T."/>
            <person name="Kamagata Y."/>
            <person name="Stams A.J.M."/>
            <person name="Imachi H."/>
            <person name="Sousa D.Z."/>
        </authorList>
    </citation>
    <scope>NUCLEOTIDE SEQUENCE [LARGE SCALE GENOMIC DNA]</scope>
    <source>
        <strain evidence="6 7">MGP</strain>
    </source>
</reference>
<dbReference type="InterPro" id="IPR017871">
    <property type="entry name" value="ABC_transporter-like_CS"/>
</dbReference>
<dbReference type="EC" id="3.6.3.-" evidence="6"/>
<name>A0A4Y7RS19_9FIRM</name>
<evidence type="ECO:0000256" key="3">
    <source>
        <dbReference type="ARBA" id="ARBA00022741"/>
    </source>
</evidence>
<evidence type="ECO:0000256" key="2">
    <source>
        <dbReference type="ARBA" id="ARBA00022448"/>
    </source>
</evidence>
<dbReference type="PANTHER" id="PTHR43335:SF4">
    <property type="entry name" value="ABC TRANSPORTER, ATP-BINDING PROTEIN"/>
    <property type="match status" value="1"/>
</dbReference>
<dbReference type="GO" id="GO:0016887">
    <property type="term" value="F:ATP hydrolysis activity"/>
    <property type="evidence" value="ECO:0007669"/>
    <property type="project" value="InterPro"/>
</dbReference>
<gene>
    <name evidence="6" type="primary">yxlF</name>
    <name evidence="6" type="ORF">Pmgp_01670</name>
</gene>
<dbReference type="PANTHER" id="PTHR43335">
    <property type="entry name" value="ABC TRANSPORTER, ATP-BINDING PROTEIN"/>
    <property type="match status" value="1"/>
</dbReference>
<dbReference type="InterPro" id="IPR003593">
    <property type="entry name" value="AAA+_ATPase"/>
</dbReference>
<dbReference type="EMBL" id="QFFZ01000014">
    <property type="protein sequence ID" value="TEB11482.1"/>
    <property type="molecule type" value="Genomic_DNA"/>
</dbReference>
<evidence type="ECO:0000313" key="7">
    <source>
        <dbReference type="Proteomes" id="UP000297597"/>
    </source>
</evidence>
<keyword evidence="3" id="KW-0547">Nucleotide-binding</keyword>
<keyword evidence="2" id="KW-0813">Transport</keyword>
<dbReference type="AlphaFoldDB" id="A0A4Y7RS19"/>
<dbReference type="Pfam" id="PF00005">
    <property type="entry name" value="ABC_tran"/>
    <property type="match status" value="1"/>
</dbReference>
<dbReference type="GO" id="GO:0005524">
    <property type="term" value="F:ATP binding"/>
    <property type="evidence" value="ECO:0007669"/>
    <property type="project" value="UniProtKB-KW"/>
</dbReference>
<evidence type="ECO:0000259" key="5">
    <source>
        <dbReference type="PROSITE" id="PS50893"/>
    </source>
</evidence>
<keyword evidence="7" id="KW-1185">Reference proteome</keyword>
<evidence type="ECO:0000256" key="1">
    <source>
        <dbReference type="ARBA" id="ARBA00005417"/>
    </source>
</evidence>
<feature type="domain" description="ABC transporter" evidence="5">
    <location>
        <begin position="3"/>
        <end position="231"/>
    </location>
</feature>
<dbReference type="PROSITE" id="PS50893">
    <property type="entry name" value="ABC_TRANSPORTER_2"/>
    <property type="match status" value="1"/>
</dbReference>
<evidence type="ECO:0000313" key="6">
    <source>
        <dbReference type="EMBL" id="TEB11482.1"/>
    </source>
</evidence>
<dbReference type="RefSeq" id="WP_134213530.1">
    <property type="nucleotide sequence ID" value="NZ_QFFZ01000014.1"/>
</dbReference>
<dbReference type="Proteomes" id="UP000297597">
    <property type="component" value="Unassembled WGS sequence"/>
</dbReference>
<sequence>MIIETDNLTKMYGKKAGCREINLSVGEGQIFGFLGPNGAGKSTLVKMLVGLLFPTSGTARILGKPLGDLEIRRKVGFLPENFRYQDWLTGEELLTFHASLYKMSRAEKARRVPEVLEQVGLADKGRQKVGSYSKGMQQRVGLACALLPDPELVFLDEPTSALDPLGRREVRQIMVELRDRGKTVFLNSHLLSEIEMICDRVAIINKGRIITEGALAELLAGAVEVEMQVEGLSAQLLDELSALYGSYQVEGGLVRLSLKNNEDIPALAEAVVRNGGKLFSLNARQNSLEDLFIDLVKVGDEECLQ</sequence>